<dbReference type="Proteomes" id="UP000193427">
    <property type="component" value="Chromosome"/>
</dbReference>
<dbReference type="InterPro" id="IPR014729">
    <property type="entry name" value="Rossmann-like_a/b/a_fold"/>
</dbReference>
<dbReference type="Pfam" id="PF01467">
    <property type="entry name" value="CTP_transf_like"/>
    <property type="match status" value="1"/>
</dbReference>
<accession>A0A1W6LEY9</accession>
<dbReference type="OrthoDB" id="542521at2"/>
<reference evidence="3 4" key="1">
    <citation type="submission" date="2016-04" db="EMBL/GenBank/DDBJ databases">
        <title>Complete genome sequence of natural rubber-degrading, novel Gram-negative bacterium, Rhizobacter gummiphilus strain NS21.</title>
        <authorList>
            <person name="Tabata M."/>
            <person name="Kasai D."/>
            <person name="Fukuda M."/>
        </authorList>
    </citation>
    <scope>NUCLEOTIDE SEQUENCE [LARGE SCALE GENOMIC DNA]</scope>
    <source>
        <strain evidence="3 4">NS21</strain>
    </source>
</reference>
<protein>
    <submittedName>
        <fullName evidence="3">Cytidyltransferase</fullName>
    </submittedName>
</protein>
<dbReference type="NCBIfam" id="TIGR00125">
    <property type="entry name" value="cyt_tran_rel"/>
    <property type="match status" value="1"/>
</dbReference>
<evidence type="ECO:0000256" key="2">
    <source>
        <dbReference type="ARBA" id="ARBA00022695"/>
    </source>
</evidence>
<dbReference type="SUPFAM" id="SSF55811">
    <property type="entry name" value="Nudix"/>
    <property type="match status" value="1"/>
</dbReference>
<proteinExistence type="predicted"/>
<evidence type="ECO:0000256" key="1">
    <source>
        <dbReference type="ARBA" id="ARBA00022679"/>
    </source>
</evidence>
<keyword evidence="1 3" id="KW-0808">Transferase</keyword>
<dbReference type="PANTHER" id="PTHR21342">
    <property type="entry name" value="PHOSPHOPANTETHEINE ADENYLYLTRANSFERASE"/>
    <property type="match status" value="1"/>
</dbReference>
<dbReference type="Pfam" id="PF00293">
    <property type="entry name" value="NUDIX"/>
    <property type="match status" value="1"/>
</dbReference>
<dbReference type="SUPFAM" id="SSF52374">
    <property type="entry name" value="Nucleotidylyl transferase"/>
    <property type="match status" value="1"/>
</dbReference>
<evidence type="ECO:0000313" key="4">
    <source>
        <dbReference type="Proteomes" id="UP000193427"/>
    </source>
</evidence>
<dbReference type="PANTHER" id="PTHR21342:SF0">
    <property type="entry name" value="BIFUNCTIONAL NMN ADENYLYLTRANSFERASE_NUDIX HYDROLASE"/>
    <property type="match status" value="1"/>
</dbReference>
<dbReference type="PROSITE" id="PS51462">
    <property type="entry name" value="NUDIX"/>
    <property type="match status" value="1"/>
</dbReference>
<sequence length="349" mass="38323">MSAAQTFDVAVCVGRFQPFHFGHLALLHHALSLAPKVMVVIGSAFQARSPKNPFTWRERSEMIRLALGEADAARVSFLPVRDHYDEARWVTTVQAGVTLGLPQGSSVALVGHFKDATSGYLRAFAGWSVVPLPRVREADGTGMRDALFSAGLDARDATLAALVEQAPASTLAFLRAWLALPEAAVLAEEWRMLRQYKAAWSSAPYPPVFVTVDAVVQCAGHVLLVRRGAAPGKGLRAVPGGFIEQRETVYQSAVRELAEETGLDLLDTAMRRALREVAVFDHPDRSQRGRTITHAHHFDLGDRELPEVHGADDALEATWVPIDTLGSMEDQFHDDHFHMLDHFLGITPR</sequence>
<organism evidence="3 4">
    <name type="scientific">Piscinibacter gummiphilus</name>
    <dbReference type="NCBI Taxonomy" id="946333"/>
    <lineage>
        <taxon>Bacteria</taxon>
        <taxon>Pseudomonadati</taxon>
        <taxon>Pseudomonadota</taxon>
        <taxon>Betaproteobacteria</taxon>
        <taxon>Burkholderiales</taxon>
        <taxon>Sphaerotilaceae</taxon>
        <taxon>Piscinibacter</taxon>
    </lineage>
</organism>
<dbReference type="AlphaFoldDB" id="A0A1W6LEY9"/>
<dbReference type="Gene3D" id="3.90.79.10">
    <property type="entry name" value="Nucleoside Triphosphate Pyrophosphohydrolase"/>
    <property type="match status" value="1"/>
</dbReference>
<dbReference type="InterPro" id="IPR000086">
    <property type="entry name" value="NUDIX_hydrolase_dom"/>
</dbReference>
<dbReference type="InterPro" id="IPR015797">
    <property type="entry name" value="NUDIX_hydrolase-like_dom_sf"/>
</dbReference>
<gene>
    <name evidence="3" type="ORF">A4W93_24590</name>
</gene>
<dbReference type="EMBL" id="CP015118">
    <property type="protein sequence ID" value="ARN22831.1"/>
    <property type="molecule type" value="Genomic_DNA"/>
</dbReference>
<name>A0A1W6LEY9_9BURK</name>
<dbReference type="Gene3D" id="3.40.50.620">
    <property type="entry name" value="HUPs"/>
    <property type="match status" value="1"/>
</dbReference>
<keyword evidence="2" id="KW-0548">Nucleotidyltransferase</keyword>
<dbReference type="CDD" id="cd18873">
    <property type="entry name" value="NUDIX_NadM_like"/>
    <property type="match status" value="1"/>
</dbReference>
<dbReference type="RefSeq" id="WP_085753140.1">
    <property type="nucleotide sequence ID" value="NZ_BSPR01000015.1"/>
</dbReference>
<dbReference type="STRING" id="946333.A4W93_24590"/>
<dbReference type="InterPro" id="IPR004821">
    <property type="entry name" value="Cyt_trans-like"/>
</dbReference>
<keyword evidence="4" id="KW-1185">Reference proteome</keyword>
<evidence type="ECO:0000313" key="3">
    <source>
        <dbReference type="EMBL" id="ARN22831.1"/>
    </source>
</evidence>
<dbReference type="KEGG" id="rgu:A4W93_24590"/>
<dbReference type="GO" id="GO:0016779">
    <property type="term" value="F:nucleotidyltransferase activity"/>
    <property type="evidence" value="ECO:0007669"/>
    <property type="project" value="UniProtKB-KW"/>
</dbReference>